<dbReference type="Pfam" id="PF25967">
    <property type="entry name" value="RND-MFP_C"/>
    <property type="match status" value="1"/>
</dbReference>
<keyword evidence="12" id="KW-1185">Reference proteome</keyword>
<dbReference type="InterPro" id="IPR058626">
    <property type="entry name" value="MdtA-like_b-barrel"/>
</dbReference>
<sequence>MESNLYKHRFVWTVLLLVLSSLIFGCGDKKAASPSTVAVTVGKVETRTMPIQLDAVGNVQAYNSAAITPLVTGRVLQLHFQQGQDIKAGDLLITIDPEPFEQQLAQAKAQLTHDRNQAAFNQATAKRYDYLLHNDAVSRQDYEQMATAASTENATVAQSEAAVENARINLNNCYIRSPINGRTGAILANIGTLATANQTQLVVVNQITPIFVQFSIPEKYLAAVTAAQKNGPLPVMANISDQGMRVTDGVLTFIDNTVDTTSGVIQMKAQFPNTNRQLWPGQFVRITVKLGEQSNAVVVPDAAIMDGQQGKYVFIVKDDLTVEVRPVTVDRVFDGLAVVTKGLDPGETVVTDGQVNLRPGAKVSVKQAVAGNAQSIAQGGGA</sequence>
<dbReference type="NCBIfam" id="TIGR01730">
    <property type="entry name" value="RND_mfp"/>
    <property type="match status" value="1"/>
</dbReference>
<proteinExistence type="inferred from homology"/>
<keyword evidence="4" id="KW-1003">Cell membrane</keyword>
<evidence type="ECO:0000256" key="4">
    <source>
        <dbReference type="ARBA" id="ARBA00022475"/>
    </source>
</evidence>
<comment type="subcellular location">
    <subcellularLocation>
        <location evidence="1">Cell membrane</location>
    </subcellularLocation>
</comment>
<dbReference type="AlphaFoldDB" id="A0A498R9Z2"/>
<feature type="domain" description="Multidrug resistance protein MdtA-like beta-barrel" evidence="9">
    <location>
        <begin position="209"/>
        <end position="291"/>
    </location>
</feature>
<dbReference type="Pfam" id="PF25917">
    <property type="entry name" value="BSH_RND"/>
    <property type="match status" value="1"/>
</dbReference>
<reference evidence="11 12" key="1">
    <citation type="submission" date="2018-06" db="EMBL/GenBank/DDBJ databases">
        <authorList>
            <person name="Strepis N."/>
        </authorList>
    </citation>
    <scope>NUCLEOTIDE SEQUENCE [LARGE SCALE GENOMIC DNA]</scope>
    <source>
        <strain evidence="11">LUCI</strain>
    </source>
</reference>
<dbReference type="Pfam" id="PF25876">
    <property type="entry name" value="HH_MFP_RND"/>
    <property type="match status" value="1"/>
</dbReference>
<evidence type="ECO:0000256" key="1">
    <source>
        <dbReference type="ARBA" id="ARBA00004236"/>
    </source>
</evidence>
<dbReference type="EMBL" id="UPPP01000080">
    <property type="protein sequence ID" value="VBB07767.1"/>
    <property type="molecule type" value="Genomic_DNA"/>
</dbReference>
<protein>
    <submittedName>
        <fullName evidence="11">Rnd efflux pump membrane fusion protein barrel-sandwich domain</fullName>
    </submittedName>
</protein>
<dbReference type="GO" id="GO:0015562">
    <property type="term" value="F:efflux transmembrane transporter activity"/>
    <property type="evidence" value="ECO:0007669"/>
    <property type="project" value="TreeGrafter"/>
</dbReference>
<dbReference type="RefSeq" id="WP_122628694.1">
    <property type="nucleotide sequence ID" value="NZ_UPPP01000080.1"/>
</dbReference>
<keyword evidence="5" id="KW-0997">Cell inner membrane</keyword>
<comment type="similarity">
    <text evidence="2">Belongs to the membrane fusion protein (MFP) (TC 8.A.1) family.</text>
</comment>
<dbReference type="InterPro" id="IPR058625">
    <property type="entry name" value="MdtA-like_BSH"/>
</dbReference>
<dbReference type="FunFam" id="2.40.420.20:FF:000001">
    <property type="entry name" value="Efflux RND transporter periplasmic adaptor subunit"/>
    <property type="match status" value="1"/>
</dbReference>
<dbReference type="Proteomes" id="UP000277811">
    <property type="component" value="Unassembled WGS sequence"/>
</dbReference>
<gene>
    <name evidence="11" type="ORF">LUCI_3032</name>
</gene>
<evidence type="ECO:0000313" key="11">
    <source>
        <dbReference type="EMBL" id="VBB07767.1"/>
    </source>
</evidence>
<evidence type="ECO:0000256" key="3">
    <source>
        <dbReference type="ARBA" id="ARBA00022448"/>
    </source>
</evidence>
<evidence type="ECO:0000313" key="12">
    <source>
        <dbReference type="Proteomes" id="UP000277811"/>
    </source>
</evidence>
<evidence type="ECO:0000259" key="10">
    <source>
        <dbReference type="Pfam" id="PF25967"/>
    </source>
</evidence>
<dbReference type="InterPro" id="IPR058624">
    <property type="entry name" value="MdtA-like_HH"/>
</dbReference>
<dbReference type="SUPFAM" id="SSF111369">
    <property type="entry name" value="HlyD-like secretion proteins"/>
    <property type="match status" value="1"/>
</dbReference>
<dbReference type="PROSITE" id="PS51257">
    <property type="entry name" value="PROKAR_LIPOPROTEIN"/>
    <property type="match status" value="1"/>
</dbReference>
<dbReference type="InterPro" id="IPR006143">
    <property type="entry name" value="RND_pump_MFP"/>
</dbReference>
<accession>A0A498R9Z2</accession>
<dbReference type="Gene3D" id="2.40.420.20">
    <property type="match status" value="1"/>
</dbReference>
<keyword evidence="6" id="KW-0472">Membrane</keyword>
<dbReference type="GO" id="GO:0030313">
    <property type="term" value="C:cell envelope"/>
    <property type="evidence" value="ECO:0007669"/>
    <property type="project" value="UniProtKB-SubCell"/>
</dbReference>
<dbReference type="GO" id="GO:1990281">
    <property type="term" value="C:efflux pump complex"/>
    <property type="evidence" value="ECO:0007669"/>
    <property type="project" value="TreeGrafter"/>
</dbReference>
<evidence type="ECO:0000259" key="7">
    <source>
        <dbReference type="Pfam" id="PF25876"/>
    </source>
</evidence>
<dbReference type="Pfam" id="PF25944">
    <property type="entry name" value="Beta-barrel_RND"/>
    <property type="match status" value="1"/>
</dbReference>
<evidence type="ECO:0000256" key="2">
    <source>
        <dbReference type="ARBA" id="ARBA00009477"/>
    </source>
</evidence>
<evidence type="ECO:0000256" key="6">
    <source>
        <dbReference type="ARBA" id="ARBA00023136"/>
    </source>
</evidence>
<dbReference type="Gene3D" id="2.40.30.170">
    <property type="match status" value="1"/>
</dbReference>
<evidence type="ECO:0000259" key="8">
    <source>
        <dbReference type="Pfam" id="PF25917"/>
    </source>
</evidence>
<keyword evidence="3" id="KW-0813">Transport</keyword>
<dbReference type="OrthoDB" id="9813967at2"/>
<name>A0A498R9Z2_9FIRM</name>
<dbReference type="PANTHER" id="PTHR30469:SF36">
    <property type="entry name" value="BLL3903 PROTEIN"/>
    <property type="match status" value="1"/>
</dbReference>
<feature type="domain" description="Multidrug resistance protein MdtA-like C-terminal permuted SH3" evidence="10">
    <location>
        <begin position="295"/>
        <end position="353"/>
    </location>
</feature>
<dbReference type="Gene3D" id="2.40.50.100">
    <property type="match status" value="1"/>
</dbReference>
<feature type="domain" description="Multidrug resistance protein MdtA-like alpha-helical hairpin" evidence="7">
    <location>
        <begin position="103"/>
        <end position="171"/>
    </location>
</feature>
<dbReference type="PANTHER" id="PTHR30469">
    <property type="entry name" value="MULTIDRUG RESISTANCE PROTEIN MDTA"/>
    <property type="match status" value="1"/>
</dbReference>
<feature type="domain" description="Multidrug resistance protein MdtA-like barrel-sandwich hybrid" evidence="8">
    <location>
        <begin position="64"/>
        <end position="205"/>
    </location>
</feature>
<organism evidence="11 12">
    <name type="scientific">Lucifera butyrica</name>
    <dbReference type="NCBI Taxonomy" id="1351585"/>
    <lineage>
        <taxon>Bacteria</taxon>
        <taxon>Bacillati</taxon>
        <taxon>Bacillota</taxon>
        <taxon>Negativicutes</taxon>
        <taxon>Veillonellales</taxon>
        <taxon>Veillonellaceae</taxon>
        <taxon>Lucifera</taxon>
    </lineage>
</organism>
<evidence type="ECO:0000256" key="5">
    <source>
        <dbReference type="ARBA" id="ARBA00022519"/>
    </source>
</evidence>
<evidence type="ECO:0000259" key="9">
    <source>
        <dbReference type="Pfam" id="PF25944"/>
    </source>
</evidence>
<dbReference type="Gene3D" id="1.10.287.470">
    <property type="entry name" value="Helix hairpin bin"/>
    <property type="match status" value="1"/>
</dbReference>
<dbReference type="InterPro" id="IPR058627">
    <property type="entry name" value="MdtA-like_C"/>
</dbReference>